<evidence type="ECO:0000313" key="3">
    <source>
        <dbReference type="Proteomes" id="UP000190539"/>
    </source>
</evidence>
<dbReference type="STRING" id="83656.B1H18_20625"/>
<protein>
    <submittedName>
        <fullName evidence="2">Uncharacterized protein</fullName>
    </submittedName>
</protein>
<reference evidence="2 3" key="1">
    <citation type="submission" date="2017-02" db="EMBL/GenBank/DDBJ databases">
        <title>Draft Genome Sequence of Streptomyces tsukubaensis F601, a Producer of the immunosuppressant tacrolimus FK506.</title>
        <authorList>
            <person name="Zong G."/>
            <person name="Zhong C."/>
            <person name="Fu J."/>
            <person name="Qin R."/>
            <person name="Cao G."/>
        </authorList>
    </citation>
    <scope>NUCLEOTIDE SEQUENCE [LARGE SCALE GENOMIC DNA]</scope>
    <source>
        <strain evidence="2 3">F601</strain>
    </source>
</reference>
<organism evidence="2 3">
    <name type="scientific">Streptomyces tsukubensis</name>
    <dbReference type="NCBI Taxonomy" id="83656"/>
    <lineage>
        <taxon>Bacteria</taxon>
        <taxon>Bacillati</taxon>
        <taxon>Actinomycetota</taxon>
        <taxon>Actinomycetes</taxon>
        <taxon>Kitasatosporales</taxon>
        <taxon>Streptomycetaceae</taxon>
        <taxon>Streptomyces</taxon>
    </lineage>
</organism>
<dbReference type="RefSeq" id="WP_077969695.1">
    <property type="nucleotide sequence ID" value="NZ_CP045178.1"/>
</dbReference>
<sequence>MTEASNQTTAGPLEAASSAAAGKHRGPAATSPADEAAPPTPHGKHRKPSDLGESGEATAA</sequence>
<accession>A0A1V4A626</accession>
<dbReference type="EMBL" id="MVFC01000017">
    <property type="protein sequence ID" value="OON76715.1"/>
    <property type="molecule type" value="Genomic_DNA"/>
</dbReference>
<feature type="region of interest" description="Disordered" evidence="1">
    <location>
        <begin position="1"/>
        <end position="60"/>
    </location>
</feature>
<gene>
    <name evidence="2" type="ORF">B1H18_20625</name>
</gene>
<comment type="caution">
    <text evidence="2">The sequence shown here is derived from an EMBL/GenBank/DDBJ whole genome shotgun (WGS) entry which is preliminary data.</text>
</comment>
<proteinExistence type="predicted"/>
<evidence type="ECO:0000256" key="1">
    <source>
        <dbReference type="SAM" id="MobiDB-lite"/>
    </source>
</evidence>
<dbReference type="AlphaFoldDB" id="A0A1V4A626"/>
<evidence type="ECO:0000313" key="2">
    <source>
        <dbReference type="EMBL" id="OON76715.1"/>
    </source>
</evidence>
<feature type="compositionally biased region" description="Polar residues" evidence="1">
    <location>
        <begin position="1"/>
        <end position="10"/>
    </location>
</feature>
<dbReference type="Proteomes" id="UP000190539">
    <property type="component" value="Unassembled WGS sequence"/>
</dbReference>
<keyword evidence="3" id="KW-1185">Reference proteome</keyword>
<name>A0A1V4A626_9ACTN</name>